<dbReference type="EC" id="3.5.1.4" evidence="2"/>
<protein>
    <submittedName>
        <fullName evidence="2">Amidase</fullName>
        <ecNumber evidence="2">3.5.1.4</ecNumber>
    </submittedName>
</protein>
<dbReference type="PANTHER" id="PTHR11895">
    <property type="entry name" value="TRANSAMIDASE"/>
    <property type="match status" value="1"/>
</dbReference>
<evidence type="ECO:0000313" key="2">
    <source>
        <dbReference type="EMBL" id="MCH4811078.1"/>
    </source>
</evidence>
<keyword evidence="3" id="KW-1185">Reference proteome</keyword>
<dbReference type="InterPro" id="IPR036928">
    <property type="entry name" value="AS_sf"/>
</dbReference>
<dbReference type="EMBL" id="JAKVTW010000003">
    <property type="protein sequence ID" value="MCH4811078.1"/>
    <property type="molecule type" value="Genomic_DNA"/>
</dbReference>
<dbReference type="PANTHER" id="PTHR11895:SF173">
    <property type="entry name" value="GLUTAMYL-TRNA AMIDOTRANSFERASE SUBUNIT A"/>
    <property type="match status" value="1"/>
</dbReference>
<evidence type="ECO:0000313" key="3">
    <source>
        <dbReference type="Proteomes" id="UP001320609"/>
    </source>
</evidence>
<dbReference type="Gene3D" id="3.90.1300.10">
    <property type="entry name" value="Amidase signature (AS) domain"/>
    <property type="match status" value="1"/>
</dbReference>
<dbReference type="SUPFAM" id="SSF75304">
    <property type="entry name" value="Amidase signature (AS) enzymes"/>
    <property type="match status" value="1"/>
</dbReference>
<dbReference type="Proteomes" id="UP001320609">
    <property type="component" value="Unassembled WGS sequence"/>
</dbReference>
<name>A0ABS9S4N1_9GAMM</name>
<dbReference type="RefSeq" id="WP_240717421.1">
    <property type="nucleotide sequence ID" value="NZ_JAKVTW010000003.1"/>
</dbReference>
<dbReference type="Pfam" id="PF01425">
    <property type="entry name" value="Amidase"/>
    <property type="match status" value="1"/>
</dbReference>
<keyword evidence="2" id="KW-0378">Hydrolase</keyword>
<evidence type="ECO:0000259" key="1">
    <source>
        <dbReference type="Pfam" id="PF01425"/>
    </source>
</evidence>
<reference evidence="2 3" key="1">
    <citation type="submission" date="2022-03" db="EMBL/GenBank/DDBJ databases">
        <title>Genomic signatures underlying metal tolerance in selected Arctic bacterial isolates.</title>
        <authorList>
            <person name="Thomas F.A."/>
            <person name="Venkatachalam S."/>
            <person name="Krishnan K.P."/>
        </authorList>
    </citation>
    <scope>NUCLEOTIDE SEQUENCE [LARGE SCALE GENOMIC DNA]</scope>
    <source>
        <strain evidence="2 3">HM116</strain>
    </source>
</reference>
<dbReference type="InterPro" id="IPR023631">
    <property type="entry name" value="Amidase_dom"/>
</dbReference>
<sequence length="468" mass="50403">MAELHQLTATQLLDGYRVKSFSPNEVAIALVEHVGAWEPHINALYAYQADTFISAAEDSTQRWAKGQPSGALDGVPVTLKELIATKGMPVPGGTGLGEQPISSQDAPSATRLDEDNALLLGKTTCPDFGMLSSGLSSFHGLTRNPWDLACNTGGSSSGAGAAAAAGFGPLHVGTDIGGSIRLPAAWCGVVGFKPSLGRVPIDPYYVGRCAGPMTRSVEDAALMMSTLARTDRRDAMRLPPEDIDWQNLTLDIKGLRIGVMMEAGCGLPLDDEIRHHVEQAAKQLEAAGATLVPLAPVLTRDMLDGLDRFWQARQWNELLKLSPEERERVLPAILAWADGGARLSGVEVVQGFQQTMVMRRVTEAVFEQVDAVISPTTPNIAFPAEWPSPTNDPRQPFEHIVYNVPWNMGEQPAISLNAGFSSSDMPIGVQLVGPRFADHFVLQLARQLEKRLALPLRWPSLPRDGAGI</sequence>
<feature type="domain" description="Amidase" evidence="1">
    <location>
        <begin position="29"/>
        <end position="442"/>
    </location>
</feature>
<organism evidence="2 3">
    <name type="scientific">Vreelandella neptunia</name>
    <dbReference type="NCBI Taxonomy" id="115551"/>
    <lineage>
        <taxon>Bacteria</taxon>
        <taxon>Pseudomonadati</taxon>
        <taxon>Pseudomonadota</taxon>
        <taxon>Gammaproteobacteria</taxon>
        <taxon>Oceanospirillales</taxon>
        <taxon>Halomonadaceae</taxon>
        <taxon>Vreelandella</taxon>
    </lineage>
</organism>
<dbReference type="InterPro" id="IPR000120">
    <property type="entry name" value="Amidase"/>
</dbReference>
<gene>
    <name evidence="2" type="ORF">MLE19_07020</name>
</gene>
<dbReference type="NCBIfam" id="NF005450">
    <property type="entry name" value="PRK07042.1"/>
    <property type="match status" value="1"/>
</dbReference>
<comment type="caution">
    <text evidence="2">The sequence shown here is derived from an EMBL/GenBank/DDBJ whole genome shotgun (WGS) entry which is preliminary data.</text>
</comment>
<proteinExistence type="predicted"/>
<accession>A0ABS9S4N1</accession>
<dbReference type="GO" id="GO:0004040">
    <property type="term" value="F:amidase activity"/>
    <property type="evidence" value="ECO:0007669"/>
    <property type="project" value="UniProtKB-EC"/>
</dbReference>